<name>A0A1H7GV98_9FLAO</name>
<dbReference type="EMBL" id="FNZN01000001">
    <property type="protein sequence ID" value="SEK40550.1"/>
    <property type="molecule type" value="Genomic_DNA"/>
</dbReference>
<dbReference type="SUPFAM" id="SSF54427">
    <property type="entry name" value="NTF2-like"/>
    <property type="match status" value="2"/>
</dbReference>
<feature type="domain" description="SnoaL-like" evidence="1">
    <location>
        <begin position="411"/>
        <end position="507"/>
    </location>
</feature>
<sequence>MNQLEMKQNCFTILLSIFCCLTAFTQQSTEVYLAELKQENDYLRIDSIINISNNEGYDNQPSFFDNDKIIFSSSRNLQTDIVLYTIKDGTSVWITNTPKGSEYSPLKIPGKEAISAIRLDEDGLQRLYEYDLKTGKSNIVLNDLKVGYHVWYSNNIIVCTVLIDNRMDLVVSNLKDNTNYTVQKNVGRSLHKIPNSNLISYISKAEESTMVNSLNPISLETKAIIPLIDTSEDVCWTKNGNLITAYDKFLISFNPLRDKEWKPLFEFKEKEVLGITRLAISPNGKYLTFVSKDVPDKIIEKQVETFNARDLEAFAACFSEDVVVKNFPRDTLYIGRKKLKENYKAFYKKTPAIEVKVASRIRIGSTVIDQEVVTIDGKQNQQVAIYETDGLIKSMSFIRDSETTTNPEIIVQKQLDAYNARDINAFLNFYAEDAKVYGPSSELRTDGIDKMRKSYTDYFESTIDLNCAVKNRIVLGNKVIDEEYITANGNSYSAVAIYEVENGKIAKVTFLH</sequence>
<evidence type="ECO:0000313" key="2">
    <source>
        <dbReference type="EMBL" id="SEK40550.1"/>
    </source>
</evidence>
<evidence type="ECO:0000259" key="1">
    <source>
        <dbReference type="Pfam" id="PF12680"/>
    </source>
</evidence>
<feature type="domain" description="SnoaL-like" evidence="1">
    <location>
        <begin position="300"/>
        <end position="387"/>
    </location>
</feature>
<keyword evidence="3" id="KW-1185">Reference proteome</keyword>
<dbReference type="SUPFAM" id="SSF69322">
    <property type="entry name" value="Tricorn protease domain 2"/>
    <property type="match status" value="1"/>
</dbReference>
<dbReference type="Gene3D" id="3.10.450.50">
    <property type="match status" value="2"/>
</dbReference>
<protein>
    <recommendedName>
        <fullName evidence="1">SnoaL-like domain-containing protein</fullName>
    </recommendedName>
</protein>
<dbReference type="Pfam" id="PF07676">
    <property type="entry name" value="PD40"/>
    <property type="match status" value="1"/>
</dbReference>
<dbReference type="InterPro" id="IPR037401">
    <property type="entry name" value="SnoaL-like"/>
</dbReference>
<dbReference type="Proteomes" id="UP000198990">
    <property type="component" value="Unassembled WGS sequence"/>
</dbReference>
<proteinExistence type="predicted"/>
<dbReference type="Gene3D" id="2.120.10.30">
    <property type="entry name" value="TolB, C-terminal domain"/>
    <property type="match status" value="1"/>
</dbReference>
<organism evidence="2 3">
    <name type="scientific">Maribacter orientalis</name>
    <dbReference type="NCBI Taxonomy" id="228957"/>
    <lineage>
        <taxon>Bacteria</taxon>
        <taxon>Pseudomonadati</taxon>
        <taxon>Bacteroidota</taxon>
        <taxon>Flavobacteriia</taxon>
        <taxon>Flavobacteriales</taxon>
        <taxon>Flavobacteriaceae</taxon>
        <taxon>Maribacter</taxon>
    </lineage>
</organism>
<dbReference type="InterPro" id="IPR011659">
    <property type="entry name" value="WD40"/>
</dbReference>
<gene>
    <name evidence="2" type="ORF">SAMN04488008_101421</name>
</gene>
<reference evidence="3" key="1">
    <citation type="submission" date="2016-10" db="EMBL/GenBank/DDBJ databases">
        <authorList>
            <person name="Varghese N."/>
            <person name="Submissions S."/>
        </authorList>
    </citation>
    <scope>NUCLEOTIDE SEQUENCE [LARGE SCALE GENOMIC DNA]</scope>
    <source>
        <strain evidence="3">DSM 16471</strain>
    </source>
</reference>
<accession>A0A1H7GV98</accession>
<dbReference type="InterPro" id="IPR032710">
    <property type="entry name" value="NTF2-like_dom_sf"/>
</dbReference>
<dbReference type="STRING" id="228957.SAMN04488008_101421"/>
<dbReference type="OrthoDB" id="9797498at2"/>
<dbReference type="InterPro" id="IPR011042">
    <property type="entry name" value="6-blade_b-propeller_TolB-like"/>
</dbReference>
<dbReference type="AlphaFoldDB" id="A0A1H7GV98"/>
<dbReference type="Pfam" id="PF12680">
    <property type="entry name" value="SnoaL_2"/>
    <property type="match status" value="2"/>
</dbReference>
<evidence type="ECO:0000313" key="3">
    <source>
        <dbReference type="Proteomes" id="UP000198990"/>
    </source>
</evidence>